<organism evidence="1">
    <name type="scientific">Arundo donax</name>
    <name type="common">Giant reed</name>
    <name type="synonym">Donax arundinaceus</name>
    <dbReference type="NCBI Taxonomy" id="35708"/>
    <lineage>
        <taxon>Eukaryota</taxon>
        <taxon>Viridiplantae</taxon>
        <taxon>Streptophyta</taxon>
        <taxon>Embryophyta</taxon>
        <taxon>Tracheophyta</taxon>
        <taxon>Spermatophyta</taxon>
        <taxon>Magnoliopsida</taxon>
        <taxon>Liliopsida</taxon>
        <taxon>Poales</taxon>
        <taxon>Poaceae</taxon>
        <taxon>PACMAD clade</taxon>
        <taxon>Arundinoideae</taxon>
        <taxon>Arundineae</taxon>
        <taxon>Arundo</taxon>
    </lineage>
</organism>
<protein>
    <submittedName>
        <fullName evidence="1">Uncharacterized protein</fullName>
    </submittedName>
</protein>
<proteinExistence type="predicted"/>
<name>A0A0A9DLH6_ARUDO</name>
<sequence>MVLVRRSLSTLGEMLAMPNLKKEELANQVPLMLPISCAAMKGDLGYHLIITLTMVRAPSGKFQGQDLFRSLHQLLTACV</sequence>
<reference evidence="1" key="2">
    <citation type="journal article" date="2015" name="Data Brief">
        <title>Shoot transcriptome of the giant reed, Arundo donax.</title>
        <authorList>
            <person name="Barrero R.A."/>
            <person name="Guerrero F.D."/>
            <person name="Moolhuijzen P."/>
            <person name="Goolsby J.A."/>
            <person name="Tidwell J."/>
            <person name="Bellgard S.E."/>
            <person name="Bellgard M.I."/>
        </authorList>
    </citation>
    <scope>NUCLEOTIDE SEQUENCE</scope>
    <source>
        <tissue evidence="1">Shoot tissue taken approximately 20 cm above the soil surface</tissue>
    </source>
</reference>
<dbReference type="AlphaFoldDB" id="A0A0A9DLH6"/>
<dbReference type="EMBL" id="GBRH01209269">
    <property type="protein sequence ID" value="JAD88626.1"/>
    <property type="molecule type" value="Transcribed_RNA"/>
</dbReference>
<evidence type="ECO:0000313" key="1">
    <source>
        <dbReference type="EMBL" id="JAD88626.1"/>
    </source>
</evidence>
<accession>A0A0A9DLH6</accession>
<reference evidence="1" key="1">
    <citation type="submission" date="2014-09" db="EMBL/GenBank/DDBJ databases">
        <authorList>
            <person name="Magalhaes I.L.F."/>
            <person name="Oliveira U."/>
            <person name="Santos F.R."/>
            <person name="Vidigal T.H.D.A."/>
            <person name="Brescovit A.D."/>
            <person name="Santos A.J."/>
        </authorList>
    </citation>
    <scope>NUCLEOTIDE SEQUENCE</scope>
    <source>
        <tissue evidence="1">Shoot tissue taken approximately 20 cm above the soil surface</tissue>
    </source>
</reference>